<evidence type="ECO:0000313" key="1">
    <source>
        <dbReference type="EMBL" id="CAH2051265.1"/>
    </source>
</evidence>
<reference evidence="1 2" key="1">
    <citation type="submission" date="2022-03" db="EMBL/GenBank/DDBJ databases">
        <authorList>
            <person name="Nunn A."/>
            <person name="Chopra R."/>
            <person name="Nunn A."/>
            <person name="Contreras Garrido A."/>
        </authorList>
    </citation>
    <scope>NUCLEOTIDE SEQUENCE [LARGE SCALE GENOMIC DNA]</scope>
</reference>
<name>A0AAU9RYD3_THLAR</name>
<dbReference type="EMBL" id="OU466859">
    <property type="protein sequence ID" value="CAH2051265.1"/>
    <property type="molecule type" value="Genomic_DNA"/>
</dbReference>
<sequence length="82" mass="9264">MCIRLEKHQKRRKYSLWKMKGKAGLISLKDSANETVSLSSPLTSLSNDMSLKQLLGDKRRTTLIEAVVGKLCLDLKHHATEI</sequence>
<organism evidence="1 2">
    <name type="scientific">Thlaspi arvense</name>
    <name type="common">Field penny-cress</name>
    <dbReference type="NCBI Taxonomy" id="13288"/>
    <lineage>
        <taxon>Eukaryota</taxon>
        <taxon>Viridiplantae</taxon>
        <taxon>Streptophyta</taxon>
        <taxon>Embryophyta</taxon>
        <taxon>Tracheophyta</taxon>
        <taxon>Spermatophyta</taxon>
        <taxon>Magnoliopsida</taxon>
        <taxon>eudicotyledons</taxon>
        <taxon>Gunneridae</taxon>
        <taxon>Pentapetalae</taxon>
        <taxon>rosids</taxon>
        <taxon>malvids</taxon>
        <taxon>Brassicales</taxon>
        <taxon>Brassicaceae</taxon>
        <taxon>Thlaspideae</taxon>
        <taxon>Thlaspi</taxon>
    </lineage>
</organism>
<gene>
    <name evidence="1" type="ORF">TAV2_LOCUS9710</name>
</gene>
<dbReference type="AlphaFoldDB" id="A0AAU9RYD3"/>
<protein>
    <submittedName>
        <fullName evidence="1">Uncharacterized protein</fullName>
    </submittedName>
</protein>
<evidence type="ECO:0000313" key="2">
    <source>
        <dbReference type="Proteomes" id="UP000836841"/>
    </source>
</evidence>
<keyword evidence="2" id="KW-1185">Reference proteome</keyword>
<accession>A0AAU9RYD3</accession>
<proteinExistence type="predicted"/>
<dbReference type="Proteomes" id="UP000836841">
    <property type="component" value="Chromosome 3"/>
</dbReference>